<organism evidence="1 2">
    <name type="scientific">Sus scrofa</name>
    <name type="common">Pig</name>
    <dbReference type="NCBI Taxonomy" id="9823"/>
    <lineage>
        <taxon>Eukaryota</taxon>
        <taxon>Metazoa</taxon>
        <taxon>Chordata</taxon>
        <taxon>Craniata</taxon>
        <taxon>Vertebrata</taxon>
        <taxon>Euteleostomi</taxon>
        <taxon>Mammalia</taxon>
        <taxon>Eutheria</taxon>
        <taxon>Laurasiatheria</taxon>
        <taxon>Artiodactyla</taxon>
        <taxon>Suina</taxon>
        <taxon>Suidae</taxon>
        <taxon>Sus</taxon>
    </lineage>
</organism>
<reference evidence="2" key="1">
    <citation type="submission" date="2009-11" db="EMBL/GenBank/DDBJ databases">
        <authorList>
            <consortium name="Porcine genome sequencing project"/>
        </authorList>
    </citation>
    <scope>NUCLEOTIDE SEQUENCE [LARGE SCALE GENOMIC DNA]</scope>
    <source>
        <strain evidence="2">Duroc</strain>
    </source>
</reference>
<accession>A0A4X1VV32</accession>
<accession>A0A5G2QR65</accession>
<dbReference type="Proteomes" id="UP000008227">
    <property type="component" value="Chromosome 2"/>
</dbReference>
<name>A0A4X1VV32_PIG</name>
<reference evidence="1" key="4">
    <citation type="submission" date="2025-09" db="UniProtKB">
        <authorList>
            <consortium name="Ensembl"/>
        </authorList>
    </citation>
    <scope>IDENTIFICATION</scope>
</reference>
<evidence type="ECO:0000313" key="1">
    <source>
        <dbReference type="Ensembl" id="ENSSSCP00000067244.1"/>
    </source>
</evidence>
<keyword evidence="2" id="KW-1185">Reference proteome</keyword>
<reference evidence="1" key="3">
    <citation type="submission" date="2025-08" db="UniProtKB">
        <authorList>
            <consortium name="Ensembl"/>
        </authorList>
    </citation>
    <scope>IDENTIFICATION</scope>
</reference>
<evidence type="ECO:0000313" key="2">
    <source>
        <dbReference type="Proteomes" id="UP000008227"/>
    </source>
</evidence>
<reference evidence="1" key="2">
    <citation type="journal article" date="2020" name="Gigascience">
        <title>An improved pig reference genome sequence to enable pig genetics and genomics research.</title>
        <authorList>
            <person name="Warr A."/>
            <person name="Affara N."/>
            <person name="Aken B."/>
            <person name="Beiki H."/>
            <person name="Bickhart D.M."/>
            <person name="Billis K."/>
            <person name="Chow W."/>
            <person name="Eory L."/>
            <person name="Finlayson H.A."/>
            <person name="Flicek P."/>
            <person name="Giron C.G."/>
            <person name="Griffin D.K."/>
            <person name="Hall R."/>
            <person name="Hannum G."/>
            <person name="Hourlier T."/>
            <person name="Howe K."/>
            <person name="Hume D.A."/>
            <person name="Izuogu O."/>
            <person name="Kim K."/>
            <person name="Koren S."/>
            <person name="Liu H."/>
            <person name="Manchanda N."/>
            <person name="Martin F.J."/>
            <person name="Nonneman D.J."/>
            <person name="O'Connor R.E."/>
            <person name="Phillippy A.M."/>
            <person name="Rohrer G.A."/>
            <person name="Rosen B.D."/>
            <person name="Rund L.A."/>
            <person name="Sargent C.A."/>
            <person name="Schook L.B."/>
            <person name="Schroeder S.G."/>
            <person name="Schwartz A.S."/>
            <person name="Skinner B.M."/>
            <person name="Talbot R."/>
            <person name="Tseng E."/>
            <person name="Tuggle C.K."/>
            <person name="Watson M."/>
            <person name="Smith T.P.L."/>
            <person name="Archibald A.L."/>
        </authorList>
    </citation>
    <scope>NUCLEOTIDE SEQUENCE [LARGE SCALE GENOMIC DNA]</scope>
    <source>
        <strain evidence="1">Duroc</strain>
    </source>
</reference>
<protein>
    <submittedName>
        <fullName evidence="1">Uncharacterized protein</fullName>
    </submittedName>
</protein>
<proteinExistence type="predicted"/>
<dbReference type="AlphaFoldDB" id="A0A4X1VV32"/>
<sequence length="95" mass="10803">MALFKLKIFNNKFQFYILHILPFKLTELISLDTFRVSGSCHISTKANLGKTITTVCSFNKPTRISNTNAAVNSKNTFSKCFSPTRLINSIFKMFT</sequence>
<dbReference type="Ensembl" id="ENSSSCT00000071277.1">
    <property type="protein sequence ID" value="ENSSSCP00000067244.1"/>
    <property type="gene ID" value="ENSSSCG00000049258.1"/>
</dbReference>